<dbReference type="AlphaFoldDB" id="A0A2N5V3R3"/>
<sequence>MSTNQPARPRKFRFFLQYYIYAQIIELGSPRGCLARFKSPHIGKVVEIKADWLKEKFKTMVFGDLRANTNHYPLKQIARYTDDTGVLHWYYSIRNPGSVPSKGVLLCHSQYVEDFVAQVLHATINANMVIKIWMSHTKVRDMPYKILEILDPQNGIPTRQLSSLEVCVLDSDQISYKNLDTASPPAFQSKLASDSPSHAAALSDRSDAMDADQIADEVENPPGSLNANHSAQPLYFCSDILCLTSPENLSMHIFFFITFLRENTPLYPSLALLSPFVAKRF</sequence>
<organism evidence="1 2">
    <name type="scientific">Puccinia coronata f. sp. avenae</name>
    <dbReference type="NCBI Taxonomy" id="200324"/>
    <lineage>
        <taxon>Eukaryota</taxon>
        <taxon>Fungi</taxon>
        <taxon>Dikarya</taxon>
        <taxon>Basidiomycota</taxon>
        <taxon>Pucciniomycotina</taxon>
        <taxon>Pucciniomycetes</taxon>
        <taxon>Pucciniales</taxon>
        <taxon>Pucciniaceae</taxon>
        <taxon>Puccinia</taxon>
    </lineage>
</organism>
<proteinExistence type="predicted"/>
<name>A0A2N5V3R3_9BASI</name>
<protein>
    <submittedName>
        <fullName evidence="1">Uncharacterized protein</fullName>
    </submittedName>
</protein>
<comment type="caution">
    <text evidence="1">The sequence shown here is derived from an EMBL/GenBank/DDBJ whole genome shotgun (WGS) entry which is preliminary data.</text>
</comment>
<dbReference type="Proteomes" id="UP000235388">
    <property type="component" value="Unassembled WGS sequence"/>
</dbReference>
<dbReference type="EMBL" id="PGCJ01000135">
    <property type="protein sequence ID" value="PLW44635.1"/>
    <property type="molecule type" value="Genomic_DNA"/>
</dbReference>
<reference evidence="1 2" key="1">
    <citation type="submission" date="2017-11" db="EMBL/GenBank/DDBJ databases">
        <title>De novo assembly and phasing of dikaryotic genomes from two isolates of Puccinia coronata f. sp. avenae, the causal agent of oat crown rust.</title>
        <authorList>
            <person name="Miller M.E."/>
            <person name="Zhang Y."/>
            <person name="Omidvar V."/>
            <person name="Sperschneider J."/>
            <person name="Schwessinger B."/>
            <person name="Raley C."/>
            <person name="Palmer J.M."/>
            <person name="Garnica D."/>
            <person name="Upadhyaya N."/>
            <person name="Rathjen J."/>
            <person name="Taylor J.M."/>
            <person name="Park R.F."/>
            <person name="Dodds P.N."/>
            <person name="Hirsch C.D."/>
            <person name="Kianian S.F."/>
            <person name="Figueroa M."/>
        </authorList>
    </citation>
    <scope>NUCLEOTIDE SEQUENCE [LARGE SCALE GENOMIC DNA]</scope>
    <source>
        <strain evidence="1">12NC29</strain>
    </source>
</reference>
<evidence type="ECO:0000313" key="1">
    <source>
        <dbReference type="EMBL" id="PLW44635.1"/>
    </source>
</evidence>
<keyword evidence="2" id="KW-1185">Reference proteome</keyword>
<accession>A0A2N5V3R3</accession>
<evidence type="ECO:0000313" key="2">
    <source>
        <dbReference type="Proteomes" id="UP000235388"/>
    </source>
</evidence>
<gene>
    <name evidence="1" type="ORF">PCANC_12323</name>
</gene>